<dbReference type="SUPFAM" id="SSF50978">
    <property type="entry name" value="WD40 repeat-like"/>
    <property type="match status" value="1"/>
</dbReference>
<dbReference type="SUPFAM" id="SSF56112">
    <property type="entry name" value="Protein kinase-like (PK-like)"/>
    <property type="match status" value="1"/>
</dbReference>
<evidence type="ECO:0000256" key="5">
    <source>
        <dbReference type="PROSITE-ProRule" id="PRU00221"/>
    </source>
</evidence>
<keyword evidence="10" id="KW-0418">Kinase</keyword>
<keyword evidence="8" id="KW-0472">Membrane</keyword>
<proteinExistence type="predicted"/>
<evidence type="ECO:0000313" key="11">
    <source>
        <dbReference type="Proteomes" id="UP000234331"/>
    </source>
</evidence>
<evidence type="ECO:0000259" key="9">
    <source>
        <dbReference type="PROSITE" id="PS50011"/>
    </source>
</evidence>
<feature type="binding site" evidence="6">
    <location>
        <position position="48"/>
    </location>
    <ligand>
        <name>ATP</name>
        <dbReference type="ChEBI" id="CHEBI:30616"/>
    </ligand>
</feature>
<dbReference type="InterPro" id="IPR036322">
    <property type="entry name" value="WD40_repeat_dom_sf"/>
</dbReference>
<dbReference type="EMBL" id="FZMO01000169">
    <property type="protein sequence ID" value="SNQ48478.1"/>
    <property type="molecule type" value="Genomic_DNA"/>
</dbReference>
<evidence type="ECO:0000256" key="4">
    <source>
        <dbReference type="ARBA" id="ARBA00022840"/>
    </source>
</evidence>
<dbReference type="PROSITE" id="PS00108">
    <property type="entry name" value="PROTEIN_KINASE_ST"/>
    <property type="match status" value="1"/>
</dbReference>
<dbReference type="PROSITE" id="PS50294">
    <property type="entry name" value="WD_REPEATS_REGION"/>
    <property type="match status" value="6"/>
</dbReference>
<dbReference type="Gene3D" id="3.30.200.20">
    <property type="entry name" value="Phosphorylase Kinase, domain 1"/>
    <property type="match status" value="1"/>
</dbReference>
<dbReference type="CDD" id="cd00200">
    <property type="entry name" value="WD40"/>
    <property type="match status" value="1"/>
</dbReference>
<feature type="repeat" description="WD" evidence="5">
    <location>
        <begin position="499"/>
        <end position="531"/>
    </location>
</feature>
<dbReference type="Pfam" id="PF00400">
    <property type="entry name" value="WD40"/>
    <property type="match status" value="8"/>
</dbReference>
<feature type="repeat" description="WD" evidence="5">
    <location>
        <begin position="682"/>
        <end position="723"/>
    </location>
</feature>
<evidence type="ECO:0000256" key="2">
    <source>
        <dbReference type="ARBA" id="ARBA00022737"/>
    </source>
</evidence>
<dbReference type="InterPro" id="IPR017441">
    <property type="entry name" value="Protein_kinase_ATP_BS"/>
</dbReference>
<dbReference type="CDD" id="cd14014">
    <property type="entry name" value="STKc_PknB_like"/>
    <property type="match status" value="1"/>
</dbReference>
<feature type="compositionally biased region" description="Polar residues" evidence="7">
    <location>
        <begin position="283"/>
        <end position="293"/>
    </location>
</feature>
<dbReference type="AlphaFoldDB" id="A0A2I2KS27"/>
<evidence type="ECO:0000256" key="8">
    <source>
        <dbReference type="SAM" id="Phobius"/>
    </source>
</evidence>
<keyword evidence="1 5" id="KW-0853">WD repeat</keyword>
<sequence>MARVTSIDPKRIAAALPAYTIGGVLGRGGHGVVVAGEHRQLRRRAAIKAVSIDSAMTDAVMTAEAQMLAMLDHPHIVRVYDYLEADDLALIVMELLEGGTLHPGPGFGQVKACAVALAMAEGLRHAHERGILHRDIKMTNVLFDSTGTPKIGDFGIARMFTGTGVDPTLGRVRGTPRYMAPEQLSGSRLSPGTDLYALALVFYELLTGVPAFDPYRPLRRLVEPPQPPSSIPRPIGDVVLRSLARDPDDRYPQATDFMAALSAATTDVYGADWLADAHVPVHSTSSVRRTATTDPPEGSACLPDRPPTETTRSVDGPLVTPAEAMAAISRVGGAGGDDAVGGGIRPSSPGAPGGPWRRRSVVLLGGVAALVAVVGLVTSLLVMLSGGGKASANPGDPQAWSRQLAAASVATKHDDPALAHRLALAAFHTAPTTEARLRVLALFAAGTSPLATLAGHTGRIRTAVFSPDGTLIATAGEDGAPRLWDANSRGTSNGPLATLIGHSGPIVTIAFSPDGSLLATASEDHTVRLWSTHDRGPAVRPLATLTGATDQAAWLAFSPDSRTLATTSRDHMAWLWSAGSRGTVSQPLAVFTGHTNAVDGAAFSPDGRLVATSGEDGVTLLWSSAARGTVSTPLATLAGHSGAVYEVAFSHDGHLLATGNDGRTAQLWDPSRRGAVEPLATLTGYGHPVWSLVFSPDDRLLATATQDSVGRVWSTASRGTVGTPLASLAGQGGQKSSLSAVAFTPDGRLLATASQAGSVWLRDATSRGTASRPLAELTSSAGSVNAVAISPDGRTLVTAGEDSTVRLWDIGADRLVATACATSPTDQLTPDEWHHVLPSTPYLPPCA</sequence>
<dbReference type="InterPro" id="IPR011009">
    <property type="entry name" value="Kinase-like_dom_sf"/>
</dbReference>
<dbReference type="SMART" id="SM00220">
    <property type="entry name" value="S_TKc"/>
    <property type="match status" value="1"/>
</dbReference>
<feature type="domain" description="Protein kinase" evidence="9">
    <location>
        <begin position="19"/>
        <end position="274"/>
    </location>
</feature>
<dbReference type="OrthoDB" id="9801841at2"/>
<keyword evidence="11" id="KW-1185">Reference proteome</keyword>
<keyword evidence="2" id="KW-0677">Repeat</keyword>
<dbReference type="PANTHER" id="PTHR44019">
    <property type="entry name" value="WD REPEAT-CONTAINING PROTEIN 55"/>
    <property type="match status" value="1"/>
</dbReference>
<reference evidence="10 11" key="1">
    <citation type="submission" date="2017-06" db="EMBL/GenBank/DDBJ databases">
        <authorList>
            <person name="Kim H.J."/>
            <person name="Triplett B.A."/>
        </authorList>
    </citation>
    <scope>NUCLEOTIDE SEQUENCE [LARGE SCALE GENOMIC DNA]</scope>
    <source>
        <strain evidence="10">FRACA_ARgP5</strain>
    </source>
</reference>
<dbReference type="InterPro" id="IPR000719">
    <property type="entry name" value="Prot_kinase_dom"/>
</dbReference>
<feature type="transmembrane region" description="Helical" evidence="8">
    <location>
        <begin position="361"/>
        <end position="384"/>
    </location>
</feature>
<feature type="repeat" description="WD" evidence="5">
    <location>
        <begin position="545"/>
        <end position="586"/>
    </location>
</feature>
<feature type="region of interest" description="Disordered" evidence="7">
    <location>
        <begin position="283"/>
        <end position="316"/>
    </location>
</feature>
<dbReference type="PROSITE" id="PS50011">
    <property type="entry name" value="PROTEIN_KINASE_DOM"/>
    <property type="match status" value="1"/>
</dbReference>
<evidence type="ECO:0000313" key="10">
    <source>
        <dbReference type="EMBL" id="SNQ48478.1"/>
    </source>
</evidence>
<dbReference type="SUPFAM" id="SSF82171">
    <property type="entry name" value="DPP6 N-terminal domain-like"/>
    <property type="match status" value="1"/>
</dbReference>
<name>A0A2I2KS27_9ACTN</name>
<dbReference type="GO" id="GO:0004672">
    <property type="term" value="F:protein kinase activity"/>
    <property type="evidence" value="ECO:0007669"/>
    <property type="project" value="InterPro"/>
</dbReference>
<keyword evidence="10" id="KW-0808">Transferase</keyword>
<evidence type="ECO:0000256" key="6">
    <source>
        <dbReference type="PROSITE-ProRule" id="PRU10141"/>
    </source>
</evidence>
<dbReference type="InterPro" id="IPR001680">
    <property type="entry name" value="WD40_rpt"/>
</dbReference>
<protein>
    <submittedName>
        <fullName evidence="10">Putative serine/threonine-protein kinase with WD40 domains</fullName>
    </submittedName>
</protein>
<dbReference type="InterPro" id="IPR015943">
    <property type="entry name" value="WD40/YVTN_repeat-like_dom_sf"/>
</dbReference>
<feature type="repeat" description="WD" evidence="5">
    <location>
        <begin position="453"/>
        <end position="488"/>
    </location>
</feature>
<dbReference type="PANTHER" id="PTHR44019:SF8">
    <property type="entry name" value="POC1 CENTRIOLAR PROTEIN HOMOLOG"/>
    <property type="match status" value="1"/>
</dbReference>
<dbReference type="Gene3D" id="2.130.10.10">
    <property type="entry name" value="YVTN repeat-like/Quinoprotein amine dehydrogenase"/>
    <property type="match status" value="3"/>
</dbReference>
<organism evidence="10 11">
    <name type="scientific">Frankia canadensis</name>
    <dbReference type="NCBI Taxonomy" id="1836972"/>
    <lineage>
        <taxon>Bacteria</taxon>
        <taxon>Bacillati</taxon>
        <taxon>Actinomycetota</taxon>
        <taxon>Actinomycetes</taxon>
        <taxon>Frankiales</taxon>
        <taxon>Frankiaceae</taxon>
        <taxon>Frankia</taxon>
    </lineage>
</organism>
<evidence type="ECO:0000256" key="7">
    <source>
        <dbReference type="SAM" id="MobiDB-lite"/>
    </source>
</evidence>
<dbReference type="SMART" id="SM00320">
    <property type="entry name" value="WD40"/>
    <property type="match status" value="8"/>
</dbReference>
<dbReference type="Proteomes" id="UP000234331">
    <property type="component" value="Unassembled WGS sequence"/>
</dbReference>
<keyword evidence="4 6" id="KW-0067">ATP-binding</keyword>
<keyword evidence="8" id="KW-0812">Transmembrane</keyword>
<feature type="repeat" description="WD" evidence="5">
    <location>
        <begin position="591"/>
        <end position="632"/>
    </location>
</feature>
<dbReference type="InterPro" id="IPR050505">
    <property type="entry name" value="WDR55/POC1"/>
</dbReference>
<dbReference type="PROSITE" id="PS50082">
    <property type="entry name" value="WD_REPEATS_2"/>
    <property type="match status" value="7"/>
</dbReference>
<dbReference type="InterPro" id="IPR008271">
    <property type="entry name" value="Ser/Thr_kinase_AS"/>
</dbReference>
<evidence type="ECO:0000256" key="1">
    <source>
        <dbReference type="ARBA" id="ARBA00022574"/>
    </source>
</evidence>
<keyword evidence="3 6" id="KW-0547">Nucleotide-binding</keyword>
<keyword evidence="8" id="KW-1133">Transmembrane helix</keyword>
<dbReference type="Gene3D" id="1.10.510.10">
    <property type="entry name" value="Transferase(Phosphotransferase) domain 1"/>
    <property type="match status" value="1"/>
</dbReference>
<feature type="repeat" description="WD" evidence="5">
    <location>
        <begin position="777"/>
        <end position="818"/>
    </location>
</feature>
<dbReference type="PROSITE" id="PS00678">
    <property type="entry name" value="WD_REPEATS_1"/>
    <property type="match status" value="1"/>
</dbReference>
<accession>A0A2I2KS27</accession>
<dbReference type="InterPro" id="IPR019775">
    <property type="entry name" value="WD40_repeat_CS"/>
</dbReference>
<gene>
    <name evidence="10" type="ORF">FRACA_2500006</name>
</gene>
<dbReference type="GO" id="GO:0005524">
    <property type="term" value="F:ATP binding"/>
    <property type="evidence" value="ECO:0007669"/>
    <property type="project" value="UniProtKB-UniRule"/>
</dbReference>
<dbReference type="PROSITE" id="PS00107">
    <property type="entry name" value="PROTEIN_KINASE_ATP"/>
    <property type="match status" value="1"/>
</dbReference>
<dbReference type="PRINTS" id="PR00320">
    <property type="entry name" value="GPROTEINBRPT"/>
</dbReference>
<dbReference type="InterPro" id="IPR020472">
    <property type="entry name" value="WD40_PAC1"/>
</dbReference>
<evidence type="ECO:0000256" key="3">
    <source>
        <dbReference type="ARBA" id="ARBA00022741"/>
    </source>
</evidence>
<dbReference type="Pfam" id="PF00069">
    <property type="entry name" value="Pkinase"/>
    <property type="match status" value="1"/>
</dbReference>
<feature type="repeat" description="WD" evidence="5">
    <location>
        <begin position="637"/>
        <end position="669"/>
    </location>
</feature>